<dbReference type="EMBL" id="MFSP01000058">
    <property type="protein sequence ID" value="OGI67519.1"/>
    <property type="molecule type" value="Genomic_DNA"/>
</dbReference>
<name>A0A1F6VD82_9PROT</name>
<accession>A0A1F6VD82</accession>
<feature type="region of interest" description="Disordered" evidence="1">
    <location>
        <begin position="76"/>
        <end position="96"/>
    </location>
</feature>
<organism evidence="2 3">
    <name type="scientific">Candidatus Muproteobacteria bacterium RBG_16_60_9</name>
    <dbReference type="NCBI Taxonomy" id="1817755"/>
    <lineage>
        <taxon>Bacteria</taxon>
        <taxon>Pseudomonadati</taxon>
        <taxon>Pseudomonadota</taxon>
        <taxon>Candidatus Muproteobacteria</taxon>
    </lineage>
</organism>
<proteinExistence type="predicted"/>
<protein>
    <submittedName>
        <fullName evidence="2">Uncharacterized protein</fullName>
    </submittedName>
</protein>
<evidence type="ECO:0000256" key="1">
    <source>
        <dbReference type="SAM" id="MobiDB-lite"/>
    </source>
</evidence>
<evidence type="ECO:0000313" key="3">
    <source>
        <dbReference type="Proteomes" id="UP000179076"/>
    </source>
</evidence>
<dbReference type="AlphaFoldDB" id="A0A1F6VD82"/>
<evidence type="ECO:0000313" key="2">
    <source>
        <dbReference type="EMBL" id="OGI67519.1"/>
    </source>
</evidence>
<comment type="caution">
    <text evidence="2">The sequence shown here is derived from an EMBL/GenBank/DDBJ whole genome shotgun (WGS) entry which is preliminary data.</text>
</comment>
<gene>
    <name evidence="2" type="ORF">A2W18_05255</name>
</gene>
<sequence length="178" mass="19762">MATGTLVTQAESLFENYLAARLVRSRRALTAAKVAVLRDPRDRTKLEALRIAEAESVTLQSQLLEQSRRLAIAREDAENSAAERANTQTSHEATADFRMKQAARAQAAYPSAGADERHRQARADDRICPNCGERHRSDTSICVCGYNFLTPEHNRIAEPFLTAEEVAALRSKPSKRPD</sequence>
<dbReference type="Proteomes" id="UP000179076">
    <property type="component" value="Unassembled WGS sequence"/>
</dbReference>
<reference evidence="2 3" key="1">
    <citation type="journal article" date="2016" name="Nat. Commun.">
        <title>Thousands of microbial genomes shed light on interconnected biogeochemical processes in an aquifer system.</title>
        <authorList>
            <person name="Anantharaman K."/>
            <person name="Brown C.T."/>
            <person name="Hug L.A."/>
            <person name="Sharon I."/>
            <person name="Castelle C.J."/>
            <person name="Probst A.J."/>
            <person name="Thomas B.C."/>
            <person name="Singh A."/>
            <person name="Wilkins M.J."/>
            <person name="Karaoz U."/>
            <person name="Brodie E.L."/>
            <person name="Williams K.H."/>
            <person name="Hubbard S.S."/>
            <person name="Banfield J.F."/>
        </authorList>
    </citation>
    <scope>NUCLEOTIDE SEQUENCE [LARGE SCALE GENOMIC DNA]</scope>
</reference>